<evidence type="ECO:0000256" key="1">
    <source>
        <dbReference type="SAM" id="MobiDB-lite"/>
    </source>
</evidence>
<dbReference type="EMBL" id="CAUYUJ010008330">
    <property type="protein sequence ID" value="CAK0823600.1"/>
    <property type="molecule type" value="Genomic_DNA"/>
</dbReference>
<evidence type="ECO:0000313" key="2">
    <source>
        <dbReference type="EMBL" id="CAK0823600.1"/>
    </source>
</evidence>
<organism evidence="2 3">
    <name type="scientific">Prorocentrum cordatum</name>
    <dbReference type="NCBI Taxonomy" id="2364126"/>
    <lineage>
        <taxon>Eukaryota</taxon>
        <taxon>Sar</taxon>
        <taxon>Alveolata</taxon>
        <taxon>Dinophyceae</taxon>
        <taxon>Prorocentrales</taxon>
        <taxon>Prorocentraceae</taxon>
        <taxon>Prorocentrum</taxon>
    </lineage>
</organism>
<reference evidence="2" key="1">
    <citation type="submission" date="2023-10" db="EMBL/GenBank/DDBJ databases">
        <authorList>
            <person name="Chen Y."/>
            <person name="Shah S."/>
            <person name="Dougan E. K."/>
            <person name="Thang M."/>
            <person name="Chan C."/>
        </authorList>
    </citation>
    <scope>NUCLEOTIDE SEQUENCE [LARGE SCALE GENOMIC DNA]</scope>
</reference>
<sequence>QDPGLCPQGGAEHGAVTTTTPFPRYDCEAQPSDWMQTWPAGQKSWCCRTTGIACGDKATATWSTHAPTAPGRPPPVRARLSLRWPQADDPPRCWAYPEPRPGGPVFVGLCGSAPAVDADSSGSRIHRPLEESQ</sequence>
<evidence type="ECO:0008006" key="4">
    <source>
        <dbReference type="Google" id="ProtNLM"/>
    </source>
</evidence>
<feature type="region of interest" description="Disordered" evidence="1">
    <location>
        <begin position="1"/>
        <end position="23"/>
    </location>
</feature>
<name>A0ABN9RYP7_9DINO</name>
<accession>A0ABN9RYP7</accession>
<comment type="caution">
    <text evidence="2">The sequence shown here is derived from an EMBL/GenBank/DDBJ whole genome shotgun (WGS) entry which is preliminary data.</text>
</comment>
<feature type="non-terminal residue" evidence="2">
    <location>
        <position position="133"/>
    </location>
</feature>
<proteinExistence type="predicted"/>
<keyword evidence="3" id="KW-1185">Reference proteome</keyword>
<feature type="non-terminal residue" evidence="2">
    <location>
        <position position="1"/>
    </location>
</feature>
<gene>
    <name evidence="2" type="ORF">PCOR1329_LOCUS24249</name>
</gene>
<dbReference type="Proteomes" id="UP001189429">
    <property type="component" value="Unassembled WGS sequence"/>
</dbReference>
<evidence type="ECO:0000313" key="3">
    <source>
        <dbReference type="Proteomes" id="UP001189429"/>
    </source>
</evidence>
<protein>
    <recommendedName>
        <fullName evidence="4">Cellulase</fullName>
    </recommendedName>
</protein>